<dbReference type="InterPro" id="IPR019692">
    <property type="entry name" value="CFP-6_PH"/>
</dbReference>
<proteinExistence type="predicted"/>
<reference evidence="3 4" key="1">
    <citation type="submission" date="2017-06" db="EMBL/GenBank/DDBJ databases">
        <authorList>
            <person name="Kim H.J."/>
            <person name="Triplett B.A."/>
        </authorList>
    </citation>
    <scope>NUCLEOTIDE SEQUENCE [LARGE SCALE GENOMIC DNA]</scope>
    <source>
        <strain evidence="3 4">DSM 22179</strain>
    </source>
</reference>
<organism evidence="3 4">
    <name type="scientific">Kytococcus aerolatus</name>
    <dbReference type="NCBI Taxonomy" id="592308"/>
    <lineage>
        <taxon>Bacteria</taxon>
        <taxon>Bacillati</taxon>
        <taxon>Actinomycetota</taxon>
        <taxon>Actinomycetes</taxon>
        <taxon>Micrococcales</taxon>
        <taxon>Kytococcaceae</taxon>
        <taxon>Kytococcus</taxon>
    </lineage>
</organism>
<protein>
    <submittedName>
        <fullName evidence="3">PH domain-containing protein</fullName>
    </submittedName>
</protein>
<feature type="domain" description="Low molecular weight protein antigen 6 PH" evidence="2">
    <location>
        <begin position="94"/>
        <end position="140"/>
    </location>
</feature>
<sequence length="199" mass="21070">MSTGGGDGGAGRGGCGQTGPVPDLHPPHVLYEARLATWSRVLGLVLVGASLLGAAACVAAALTAEQGGVRLAFVLLTLAWLAVAAAAARATGQRFTVTSQGLEMRGILRTVRLAWAEVHRIEADRRFWAHGGVLVHATNGRRHRPAITRSRYAVHRGESVREAFEPAGPRPLRAAVAAHQQYLAWATRPPRQGVPPHGR</sequence>
<name>A0A212U572_9MICO</name>
<evidence type="ECO:0000259" key="2">
    <source>
        <dbReference type="Pfam" id="PF10756"/>
    </source>
</evidence>
<dbReference type="Proteomes" id="UP000198122">
    <property type="component" value="Unassembled WGS sequence"/>
</dbReference>
<keyword evidence="1" id="KW-1133">Transmembrane helix</keyword>
<feature type="transmembrane region" description="Helical" evidence="1">
    <location>
        <begin position="41"/>
        <end position="62"/>
    </location>
</feature>
<dbReference type="Pfam" id="PF10756">
    <property type="entry name" value="bPH_6"/>
    <property type="match status" value="1"/>
</dbReference>
<evidence type="ECO:0000256" key="1">
    <source>
        <dbReference type="SAM" id="Phobius"/>
    </source>
</evidence>
<evidence type="ECO:0000313" key="3">
    <source>
        <dbReference type="EMBL" id="SNC73300.1"/>
    </source>
</evidence>
<keyword evidence="1" id="KW-0812">Transmembrane</keyword>
<dbReference type="AlphaFoldDB" id="A0A212U572"/>
<dbReference type="EMBL" id="FYEZ01000003">
    <property type="protein sequence ID" value="SNC73300.1"/>
    <property type="molecule type" value="Genomic_DNA"/>
</dbReference>
<gene>
    <name evidence="3" type="ORF">SAMN05445756_1895</name>
</gene>
<accession>A0A212U572</accession>
<keyword evidence="1" id="KW-0472">Membrane</keyword>
<evidence type="ECO:0000313" key="4">
    <source>
        <dbReference type="Proteomes" id="UP000198122"/>
    </source>
</evidence>
<keyword evidence="4" id="KW-1185">Reference proteome</keyword>
<feature type="transmembrane region" description="Helical" evidence="1">
    <location>
        <begin position="68"/>
        <end position="88"/>
    </location>
</feature>